<dbReference type="Gene3D" id="3.40.50.2000">
    <property type="entry name" value="Glycogen Phosphorylase B"/>
    <property type="match status" value="2"/>
</dbReference>
<keyword evidence="7" id="KW-1185">Reference proteome</keyword>
<name>A0AAW1UT67_9CUCU</name>
<evidence type="ECO:0000313" key="7">
    <source>
        <dbReference type="Proteomes" id="UP001431783"/>
    </source>
</evidence>
<evidence type="ECO:0000256" key="5">
    <source>
        <dbReference type="RuleBase" id="RU362059"/>
    </source>
</evidence>
<accession>A0AAW1UT67</accession>
<keyword evidence="5" id="KW-0732">Signal</keyword>
<dbReference type="InterPro" id="IPR050271">
    <property type="entry name" value="UDP-glycosyltransferase"/>
</dbReference>
<organism evidence="6 7">
    <name type="scientific">Henosepilachna vigintioctopunctata</name>
    <dbReference type="NCBI Taxonomy" id="420089"/>
    <lineage>
        <taxon>Eukaryota</taxon>
        <taxon>Metazoa</taxon>
        <taxon>Ecdysozoa</taxon>
        <taxon>Arthropoda</taxon>
        <taxon>Hexapoda</taxon>
        <taxon>Insecta</taxon>
        <taxon>Pterygota</taxon>
        <taxon>Neoptera</taxon>
        <taxon>Endopterygota</taxon>
        <taxon>Coleoptera</taxon>
        <taxon>Polyphaga</taxon>
        <taxon>Cucujiformia</taxon>
        <taxon>Coccinelloidea</taxon>
        <taxon>Coccinellidae</taxon>
        <taxon>Epilachninae</taxon>
        <taxon>Epilachnini</taxon>
        <taxon>Henosepilachna</taxon>
    </lineage>
</organism>
<keyword evidence="5" id="KW-0812">Transmembrane</keyword>
<dbReference type="GO" id="GO:0016020">
    <property type="term" value="C:membrane"/>
    <property type="evidence" value="ECO:0007669"/>
    <property type="project" value="UniProtKB-SubCell"/>
</dbReference>
<dbReference type="EC" id="2.4.1.17" evidence="5"/>
<sequence length="522" mass="59584">MGLINKIVSAFVICALLVYNECGSGARILATVSTPSFSHQVAFRQIWKELAKRGHDVVLITTDPMTEEITNLRQIDASSSYGEMKSADLNAMIANNTFANPIELVKHFVSGLIKVNYHQFQLPEVQALIQNKSEMFDLLMTEVTFPGHLGFMERFDVPVIGLFSLDAPHMVYHLMGSESHPVLQPESYIVPVSYPLNLWQRIVNSIVRILVDVHSRLVVKPKLNEMIRFIFGENARSIDDLFLELDMLFVNTNPVFHHIRALTPNTISFGGGSHVESTQKQLPKELLEFLENAPNGVVYFSLGSNVKSNSLNDDLKKVFMETFAELPYKVLWKFESGHLLNKSDNVMIQKWVPQNDVLKHPNVKLFVTQCGLQSIEEAIMNHVPLVGLPFFADQPANGNVLQKKSLGITLDYKTVTKEVFKETIIEVMTNPKYRKSVREIADFLRDVELTGIEKVIWWTEYVIRNKGAKIFKNPIRDLPFYQYYLLDVIAFIIVVTTLFMLICKKIISLVVTKMYHKKLKIY</sequence>
<comment type="catalytic activity">
    <reaction evidence="5">
        <text>glucuronate acceptor + UDP-alpha-D-glucuronate = acceptor beta-D-glucuronoside + UDP + H(+)</text>
        <dbReference type="Rhea" id="RHEA:21032"/>
        <dbReference type="ChEBI" id="CHEBI:15378"/>
        <dbReference type="ChEBI" id="CHEBI:58052"/>
        <dbReference type="ChEBI" id="CHEBI:58223"/>
        <dbReference type="ChEBI" id="CHEBI:132367"/>
        <dbReference type="ChEBI" id="CHEBI:132368"/>
        <dbReference type="EC" id="2.4.1.17"/>
    </reaction>
</comment>
<evidence type="ECO:0000256" key="4">
    <source>
        <dbReference type="RuleBase" id="RU003718"/>
    </source>
</evidence>
<comment type="subcellular location">
    <subcellularLocation>
        <location evidence="5">Membrane</location>
        <topology evidence="5">Single-pass membrane protein</topology>
    </subcellularLocation>
</comment>
<dbReference type="Proteomes" id="UP001431783">
    <property type="component" value="Unassembled WGS sequence"/>
</dbReference>
<keyword evidence="5" id="KW-1133">Transmembrane helix</keyword>
<gene>
    <name evidence="6" type="ORF">WA026_014799</name>
</gene>
<reference evidence="6 7" key="1">
    <citation type="submission" date="2023-03" db="EMBL/GenBank/DDBJ databases">
        <title>Genome insight into feeding habits of ladybird beetles.</title>
        <authorList>
            <person name="Li H.-S."/>
            <person name="Huang Y.-H."/>
            <person name="Pang H."/>
        </authorList>
    </citation>
    <scope>NUCLEOTIDE SEQUENCE [LARGE SCALE GENOMIC DNA]</scope>
    <source>
        <strain evidence="6">SYSU_2023b</strain>
        <tissue evidence="6">Whole body</tissue>
    </source>
</reference>
<comment type="similarity">
    <text evidence="1 4">Belongs to the UDP-glycosyltransferase family.</text>
</comment>
<keyword evidence="3 4" id="KW-0808">Transferase</keyword>
<protein>
    <recommendedName>
        <fullName evidence="5">UDP-glucuronosyltransferase</fullName>
        <ecNumber evidence="5">2.4.1.17</ecNumber>
    </recommendedName>
</protein>
<dbReference type="InterPro" id="IPR035595">
    <property type="entry name" value="UDP_glycos_trans_CS"/>
</dbReference>
<dbReference type="AlphaFoldDB" id="A0AAW1UT67"/>
<evidence type="ECO:0000313" key="6">
    <source>
        <dbReference type="EMBL" id="KAK9886013.1"/>
    </source>
</evidence>
<dbReference type="GO" id="GO:0015020">
    <property type="term" value="F:glucuronosyltransferase activity"/>
    <property type="evidence" value="ECO:0007669"/>
    <property type="project" value="UniProtKB-EC"/>
</dbReference>
<feature type="chain" id="PRO_5043110367" description="UDP-glucuronosyltransferase" evidence="5">
    <location>
        <begin position="26"/>
        <end position="522"/>
    </location>
</feature>
<dbReference type="SUPFAM" id="SSF53756">
    <property type="entry name" value="UDP-Glycosyltransferase/glycogen phosphorylase"/>
    <property type="match status" value="1"/>
</dbReference>
<evidence type="ECO:0000256" key="2">
    <source>
        <dbReference type="ARBA" id="ARBA00022676"/>
    </source>
</evidence>
<dbReference type="PANTHER" id="PTHR48043:SF159">
    <property type="entry name" value="EG:EG0003.4 PROTEIN-RELATED"/>
    <property type="match status" value="1"/>
</dbReference>
<keyword evidence="5" id="KW-0472">Membrane</keyword>
<evidence type="ECO:0000256" key="3">
    <source>
        <dbReference type="ARBA" id="ARBA00022679"/>
    </source>
</evidence>
<dbReference type="FunFam" id="3.40.50.2000:FF:000050">
    <property type="entry name" value="UDP-glucuronosyltransferase"/>
    <property type="match status" value="1"/>
</dbReference>
<feature type="signal peptide" evidence="5">
    <location>
        <begin position="1"/>
        <end position="25"/>
    </location>
</feature>
<dbReference type="Pfam" id="PF00201">
    <property type="entry name" value="UDPGT"/>
    <property type="match status" value="1"/>
</dbReference>
<evidence type="ECO:0000256" key="1">
    <source>
        <dbReference type="ARBA" id="ARBA00009995"/>
    </source>
</evidence>
<dbReference type="EMBL" id="JARQZJ010000098">
    <property type="protein sequence ID" value="KAK9886013.1"/>
    <property type="molecule type" value="Genomic_DNA"/>
</dbReference>
<dbReference type="CDD" id="cd03784">
    <property type="entry name" value="GT1_Gtf-like"/>
    <property type="match status" value="1"/>
</dbReference>
<proteinExistence type="inferred from homology"/>
<dbReference type="InterPro" id="IPR002213">
    <property type="entry name" value="UDP_glucos_trans"/>
</dbReference>
<comment type="caution">
    <text evidence="6">The sequence shown here is derived from an EMBL/GenBank/DDBJ whole genome shotgun (WGS) entry which is preliminary data.</text>
</comment>
<dbReference type="PANTHER" id="PTHR48043">
    <property type="entry name" value="EG:EG0003.4 PROTEIN-RELATED"/>
    <property type="match status" value="1"/>
</dbReference>
<keyword evidence="2 4" id="KW-0328">Glycosyltransferase</keyword>
<dbReference type="PROSITE" id="PS00375">
    <property type="entry name" value="UDPGT"/>
    <property type="match status" value="1"/>
</dbReference>
<feature type="transmembrane region" description="Helical" evidence="5">
    <location>
        <begin position="481"/>
        <end position="503"/>
    </location>
</feature>